<dbReference type="CDD" id="cd12797">
    <property type="entry name" value="M23_peptidase"/>
    <property type="match status" value="1"/>
</dbReference>
<feature type="coiled-coil region" evidence="1">
    <location>
        <begin position="216"/>
        <end position="253"/>
    </location>
</feature>
<dbReference type="RefSeq" id="WP_304996051.1">
    <property type="nucleotide sequence ID" value="NZ_CP101717.1"/>
</dbReference>
<evidence type="ECO:0000313" key="4">
    <source>
        <dbReference type="EMBL" id="WLD58765.1"/>
    </source>
</evidence>
<dbReference type="Pfam" id="PF01551">
    <property type="entry name" value="Peptidase_M23"/>
    <property type="match status" value="1"/>
</dbReference>
<gene>
    <name evidence="4" type="ORF">NFC81_02965</name>
</gene>
<dbReference type="EMBL" id="CP101717">
    <property type="protein sequence ID" value="WLD58765.1"/>
    <property type="molecule type" value="Genomic_DNA"/>
</dbReference>
<reference evidence="4" key="1">
    <citation type="submission" date="2022-07" db="EMBL/GenBank/DDBJ databases">
        <title>Complete genome sequence of Salinispirillum sp. LH10-3-1 capable of multiple carbohydrate inversion isolated from a soda lake.</title>
        <authorList>
            <person name="Liu J."/>
            <person name="Zhai Y."/>
            <person name="Zhang H."/>
            <person name="Yang H."/>
            <person name="Qu J."/>
            <person name="Li J."/>
        </authorList>
    </citation>
    <scope>NUCLEOTIDE SEQUENCE</scope>
    <source>
        <strain evidence="4">LH 10-3-1</strain>
    </source>
</reference>
<dbReference type="InterPro" id="IPR016047">
    <property type="entry name" value="M23ase_b-sheet_dom"/>
</dbReference>
<protein>
    <submittedName>
        <fullName evidence="4">Peptidoglycan DD-metalloendopeptidase family protein</fullName>
    </submittedName>
</protein>
<organism evidence="4">
    <name type="scientific">Salinispirillum sp. LH 10-3-1</name>
    <dbReference type="NCBI Taxonomy" id="2952525"/>
    <lineage>
        <taxon>Bacteria</taxon>
        <taxon>Pseudomonadati</taxon>
        <taxon>Pseudomonadota</taxon>
        <taxon>Gammaproteobacteria</taxon>
        <taxon>Oceanospirillales</taxon>
        <taxon>Saccharospirillaceae</taxon>
        <taxon>Salinispirillum</taxon>
    </lineage>
</organism>
<dbReference type="FunFam" id="2.70.70.10:FF:000003">
    <property type="entry name" value="Murein hydrolase activator EnvC"/>
    <property type="match status" value="1"/>
</dbReference>
<feature type="chain" id="PRO_5044274960" evidence="2">
    <location>
        <begin position="37"/>
        <end position="392"/>
    </location>
</feature>
<dbReference type="AlphaFoldDB" id="A0AB38YHT7"/>
<feature type="coiled-coil region" evidence="1">
    <location>
        <begin position="44"/>
        <end position="120"/>
    </location>
</feature>
<feature type="domain" description="M23ase beta-sheet core" evidence="3">
    <location>
        <begin position="294"/>
        <end position="386"/>
    </location>
</feature>
<dbReference type="InterPro" id="IPR011055">
    <property type="entry name" value="Dup_hybrid_motif"/>
</dbReference>
<dbReference type="SUPFAM" id="SSF51261">
    <property type="entry name" value="Duplicated hybrid motif"/>
    <property type="match status" value="1"/>
</dbReference>
<evidence type="ECO:0000256" key="2">
    <source>
        <dbReference type="SAM" id="SignalP"/>
    </source>
</evidence>
<evidence type="ECO:0000259" key="3">
    <source>
        <dbReference type="Pfam" id="PF01551"/>
    </source>
</evidence>
<evidence type="ECO:0000256" key="1">
    <source>
        <dbReference type="SAM" id="Coils"/>
    </source>
</evidence>
<sequence>MSKRSHLLFSILTRSRCGFWVCCLLAALLFSGLVQAQQPSSADVEALKQQITALQERLGATRAERTRMERLLEETEREMSENRQRLSRIEAQLATTERELAELRGQLVTLEAQRKEQATRLESILVSVYKSGQQTPLKALLSPESLSHGQRMMTFYQFFNAAQLAELQEYEETLKELADVETGIAERQTSLVQQNQALVDENNRLMRSRNQRQQVVARLAEEAASQQAQIAQKEAERKELEALVREVEAAITQIDFGADELPFVDRRGQMTAPVEGSIRIRYGERNSQTGVVYDGLLFDARTGSPVRAVHYGRVVFADWLRGYGLLLILDHGQGYLSLYGRNESLMRNVGDWVRAGETIAHVGDSGGFERPGLYFEIRHNGATTNPQNWIRR</sequence>
<keyword evidence="1" id="KW-0175">Coiled coil</keyword>
<dbReference type="InterPro" id="IPR050570">
    <property type="entry name" value="Cell_wall_metabolism_enzyme"/>
</dbReference>
<dbReference type="GO" id="GO:0004222">
    <property type="term" value="F:metalloendopeptidase activity"/>
    <property type="evidence" value="ECO:0007669"/>
    <property type="project" value="TreeGrafter"/>
</dbReference>
<proteinExistence type="predicted"/>
<accession>A0AB38YHT7</accession>
<dbReference type="PANTHER" id="PTHR21666:SF270">
    <property type="entry name" value="MUREIN HYDROLASE ACTIVATOR ENVC"/>
    <property type="match status" value="1"/>
</dbReference>
<name>A0AB38YHT7_9GAMM</name>
<dbReference type="PANTHER" id="PTHR21666">
    <property type="entry name" value="PEPTIDASE-RELATED"/>
    <property type="match status" value="1"/>
</dbReference>
<feature type="signal peptide" evidence="2">
    <location>
        <begin position="1"/>
        <end position="36"/>
    </location>
</feature>
<keyword evidence="2" id="KW-0732">Signal</keyword>
<dbReference type="Gene3D" id="2.70.70.10">
    <property type="entry name" value="Glucose Permease (Domain IIA)"/>
    <property type="match status" value="1"/>
</dbReference>
<dbReference type="Gene3D" id="6.10.250.3150">
    <property type="match status" value="1"/>
</dbReference>